<name>A0A0A8Z8W2_ARUDO</name>
<accession>A0A0A8Z8W2</accession>
<protein>
    <submittedName>
        <fullName evidence="1">Uncharacterized protein</fullName>
    </submittedName>
</protein>
<proteinExistence type="predicted"/>
<sequence>MSEINKLLKIDEHQKWARVLNCLCGYAIYMRELAKNSIGDKYKCVVVPGYMIYQVSFFL</sequence>
<reference evidence="1" key="2">
    <citation type="journal article" date="2015" name="Data Brief">
        <title>Shoot transcriptome of the giant reed, Arundo donax.</title>
        <authorList>
            <person name="Barrero R.A."/>
            <person name="Guerrero F.D."/>
            <person name="Moolhuijzen P."/>
            <person name="Goolsby J.A."/>
            <person name="Tidwell J."/>
            <person name="Bellgard S.E."/>
            <person name="Bellgard M.I."/>
        </authorList>
    </citation>
    <scope>NUCLEOTIDE SEQUENCE</scope>
    <source>
        <tissue evidence="1">Shoot tissue taken approximately 20 cm above the soil surface</tissue>
    </source>
</reference>
<reference evidence="1" key="1">
    <citation type="submission" date="2014-09" db="EMBL/GenBank/DDBJ databases">
        <authorList>
            <person name="Magalhaes I.L.F."/>
            <person name="Oliveira U."/>
            <person name="Santos F.R."/>
            <person name="Vidigal T.H.D.A."/>
            <person name="Brescovit A.D."/>
            <person name="Santos A.J."/>
        </authorList>
    </citation>
    <scope>NUCLEOTIDE SEQUENCE</scope>
    <source>
        <tissue evidence="1">Shoot tissue taken approximately 20 cm above the soil surface</tissue>
    </source>
</reference>
<evidence type="ECO:0000313" key="1">
    <source>
        <dbReference type="EMBL" id="JAD31312.1"/>
    </source>
</evidence>
<dbReference type="EMBL" id="GBRH01266583">
    <property type="protein sequence ID" value="JAD31312.1"/>
    <property type="molecule type" value="Transcribed_RNA"/>
</dbReference>
<dbReference type="AlphaFoldDB" id="A0A0A8Z8W2"/>
<organism evidence="1">
    <name type="scientific">Arundo donax</name>
    <name type="common">Giant reed</name>
    <name type="synonym">Donax arundinaceus</name>
    <dbReference type="NCBI Taxonomy" id="35708"/>
    <lineage>
        <taxon>Eukaryota</taxon>
        <taxon>Viridiplantae</taxon>
        <taxon>Streptophyta</taxon>
        <taxon>Embryophyta</taxon>
        <taxon>Tracheophyta</taxon>
        <taxon>Spermatophyta</taxon>
        <taxon>Magnoliopsida</taxon>
        <taxon>Liliopsida</taxon>
        <taxon>Poales</taxon>
        <taxon>Poaceae</taxon>
        <taxon>PACMAD clade</taxon>
        <taxon>Arundinoideae</taxon>
        <taxon>Arundineae</taxon>
        <taxon>Arundo</taxon>
    </lineage>
</organism>